<keyword evidence="2" id="KW-1185">Reference proteome</keyword>
<comment type="caution">
    <text evidence="1">The sequence shown here is derived from an EMBL/GenBank/DDBJ whole genome shotgun (WGS) entry which is preliminary data.</text>
</comment>
<reference evidence="2" key="1">
    <citation type="submission" date="2014-09" db="EMBL/GenBank/DDBJ databases">
        <title>Whole genome shotgun sequence of Streptomyces sp. NBRC 110027.</title>
        <authorList>
            <person name="Komaki H."/>
            <person name="Ichikawa N."/>
            <person name="Katano-Makiyama Y."/>
            <person name="Hosoyama A."/>
            <person name="Hashimoto M."/>
            <person name="Uohara A."/>
            <person name="Kitahashi Y."/>
            <person name="Ohji S."/>
            <person name="Kimura A."/>
            <person name="Yamazoe A."/>
            <person name="Igarashi Y."/>
            <person name="Fujita N."/>
        </authorList>
    </citation>
    <scope>NUCLEOTIDE SEQUENCE [LARGE SCALE GENOMIC DNA]</scope>
    <source>
        <strain evidence="2">NBRC 110027</strain>
    </source>
</reference>
<gene>
    <name evidence="1" type="ORF">TPA0598_04_03400</name>
</gene>
<dbReference type="AlphaFoldDB" id="A0A0P4R6D7"/>
<evidence type="ECO:0000313" key="2">
    <source>
        <dbReference type="Proteomes" id="UP000048965"/>
    </source>
</evidence>
<dbReference type="Proteomes" id="UP000048965">
    <property type="component" value="Unassembled WGS sequence"/>
</dbReference>
<proteinExistence type="predicted"/>
<accession>A0A0P4R6D7</accession>
<sequence>MTTPLMPWSSVVPYVTARRGEDPDSAAMLGLRPGGGGLCYLDEGPRDRDDQGVLWARCSQNREDGWPVGSPRWREVHPSRQREAMQGLRCQVCVVQPASRTASGYLFLATRPDDSVKSDWPEGALTWQPPLCLDCAVVAVEQCGHLVRAGAVVIRVRVPRLYGVVGTLYTTGPDMRPVPVKVSDEEADRPLSYKERLLRPWFLASQLVRELRGVTVVDLEREVAAARS</sequence>
<protein>
    <submittedName>
        <fullName evidence="1">Uncharacterized protein</fullName>
    </submittedName>
</protein>
<reference evidence="1 2" key="2">
    <citation type="journal article" date="2015" name="Stand. Genomic Sci.">
        <title>Draft genome sequence of marine-derived Streptomyces sp. TP-A0598, a producer of anti-MRSA antibiotic lydicamycins.</title>
        <authorList>
            <person name="Komaki H."/>
            <person name="Ichikawa N."/>
            <person name="Hosoyama A."/>
            <person name="Fujita N."/>
            <person name="Igarashi Y."/>
        </authorList>
    </citation>
    <scope>NUCLEOTIDE SEQUENCE [LARGE SCALE GENOMIC DNA]</scope>
    <source>
        <strain evidence="1 2">NBRC 110027</strain>
    </source>
</reference>
<dbReference type="EMBL" id="BBNO01000004">
    <property type="protein sequence ID" value="GAO08704.1"/>
    <property type="molecule type" value="Genomic_DNA"/>
</dbReference>
<evidence type="ECO:0000313" key="1">
    <source>
        <dbReference type="EMBL" id="GAO08704.1"/>
    </source>
</evidence>
<name>A0A0P4R6D7_9ACTN</name>
<organism evidence="1 2">
    <name type="scientific">Streptomyces lydicamycinicus</name>
    <dbReference type="NCBI Taxonomy" id="1546107"/>
    <lineage>
        <taxon>Bacteria</taxon>
        <taxon>Bacillati</taxon>
        <taxon>Actinomycetota</taxon>
        <taxon>Actinomycetes</taxon>
        <taxon>Kitasatosporales</taxon>
        <taxon>Streptomycetaceae</taxon>
        <taxon>Streptomyces</taxon>
    </lineage>
</organism>